<reference evidence="1 2" key="1">
    <citation type="journal article" date="2021" name="Plant Biotechnol. J.">
        <title>Multi-omics assisted identification of the key and species-specific regulatory components of drought-tolerant mechanisms in Gossypium stocksii.</title>
        <authorList>
            <person name="Yu D."/>
            <person name="Ke L."/>
            <person name="Zhang D."/>
            <person name="Wu Y."/>
            <person name="Sun Y."/>
            <person name="Mei J."/>
            <person name="Sun J."/>
            <person name="Sun Y."/>
        </authorList>
    </citation>
    <scope>NUCLEOTIDE SEQUENCE [LARGE SCALE GENOMIC DNA]</scope>
    <source>
        <strain evidence="2">cv. E1</strain>
        <tissue evidence="1">Leaf</tissue>
    </source>
</reference>
<keyword evidence="2" id="KW-1185">Reference proteome</keyword>
<accession>A0A9D4A9T1</accession>
<dbReference type="EMBL" id="JAIQCV010000005">
    <property type="protein sequence ID" value="KAH1097954.1"/>
    <property type="molecule type" value="Genomic_DNA"/>
</dbReference>
<dbReference type="Proteomes" id="UP000828251">
    <property type="component" value="Unassembled WGS sequence"/>
</dbReference>
<proteinExistence type="predicted"/>
<evidence type="ECO:0000313" key="1">
    <source>
        <dbReference type="EMBL" id="KAH1097954.1"/>
    </source>
</evidence>
<comment type="caution">
    <text evidence="1">The sequence shown here is derived from an EMBL/GenBank/DDBJ whole genome shotgun (WGS) entry which is preliminary data.</text>
</comment>
<dbReference type="AlphaFoldDB" id="A0A9D4A9T1"/>
<protein>
    <submittedName>
        <fullName evidence="1">Uncharacterized protein</fullName>
    </submittedName>
</protein>
<gene>
    <name evidence="1" type="ORF">J1N35_014875</name>
</gene>
<organism evidence="1 2">
    <name type="scientific">Gossypium stocksii</name>
    <dbReference type="NCBI Taxonomy" id="47602"/>
    <lineage>
        <taxon>Eukaryota</taxon>
        <taxon>Viridiplantae</taxon>
        <taxon>Streptophyta</taxon>
        <taxon>Embryophyta</taxon>
        <taxon>Tracheophyta</taxon>
        <taxon>Spermatophyta</taxon>
        <taxon>Magnoliopsida</taxon>
        <taxon>eudicotyledons</taxon>
        <taxon>Gunneridae</taxon>
        <taxon>Pentapetalae</taxon>
        <taxon>rosids</taxon>
        <taxon>malvids</taxon>
        <taxon>Malvales</taxon>
        <taxon>Malvaceae</taxon>
        <taxon>Malvoideae</taxon>
        <taxon>Gossypium</taxon>
    </lineage>
</organism>
<evidence type="ECO:0000313" key="2">
    <source>
        <dbReference type="Proteomes" id="UP000828251"/>
    </source>
</evidence>
<name>A0A9D4A9T1_9ROSI</name>
<sequence>MDEQLREIVLDSLSSTVEQMQGVLTNKLTIGDNSLEAMMMALKEETKSTMRALSTRIEELD</sequence>